<dbReference type="CDD" id="cd20335">
    <property type="entry name" value="BRcat_RBR"/>
    <property type="match status" value="1"/>
</dbReference>
<dbReference type="InterPro" id="IPR031127">
    <property type="entry name" value="E3_UB_ligase_RBR"/>
</dbReference>
<sequence length="304" mass="33823">MANTKTSSKPPDCHICDDEDTNLAKPLDSHACYDAEKQVNRCCRECWEHWFASQVETVPWYEIRCMFCPTDFGPAEMKKLGAHGDTLARYFKKKTTVNEFKCQNRCQGTDTIAQPFDREKDGRVFTCNKCNFQTCVDCDRPEHPEKTCEEVQAAVRADPAEAATSAKFLMCPQCRVTCKVAKGCGYTQCVGDGMIGGCGHRFCGHCLVSWVGEGSAYALGQIAHAVGCKYYNRLLDSDHNLSHRFPRSDEAQKEVDAKKERKKQTATAKKVGGNANKVTKATSARKTAREGRKSKTASSAWTLV</sequence>
<dbReference type="OrthoDB" id="3885367at2759"/>
<proteinExistence type="predicted"/>
<dbReference type="GO" id="GO:0004842">
    <property type="term" value="F:ubiquitin-protein transferase activity"/>
    <property type="evidence" value="ECO:0007669"/>
    <property type="project" value="InterPro"/>
</dbReference>
<evidence type="ECO:0000256" key="7">
    <source>
        <dbReference type="SAM" id="MobiDB-lite"/>
    </source>
</evidence>
<feature type="domain" description="RING-type" evidence="8">
    <location>
        <begin position="9"/>
        <end position="232"/>
    </location>
</feature>
<evidence type="ECO:0000256" key="3">
    <source>
        <dbReference type="ARBA" id="ARBA00022737"/>
    </source>
</evidence>
<keyword evidence="4" id="KW-0863">Zinc-finger</keyword>
<gene>
    <name evidence="9" type="ORF">M409DRAFT_27196</name>
</gene>
<evidence type="ECO:0000313" key="9">
    <source>
        <dbReference type="EMBL" id="KAF2162574.1"/>
    </source>
</evidence>
<keyword evidence="5" id="KW-0833">Ubl conjugation pathway</keyword>
<protein>
    <recommendedName>
        <fullName evidence="8">RING-type domain-containing protein</fullName>
    </recommendedName>
</protein>
<keyword evidence="1" id="KW-0808">Transferase</keyword>
<keyword evidence="3" id="KW-0677">Repeat</keyword>
<evidence type="ECO:0000256" key="4">
    <source>
        <dbReference type="ARBA" id="ARBA00022771"/>
    </source>
</evidence>
<evidence type="ECO:0000256" key="2">
    <source>
        <dbReference type="ARBA" id="ARBA00022723"/>
    </source>
</evidence>
<reference evidence="9" key="1">
    <citation type="journal article" date="2020" name="Stud. Mycol.">
        <title>101 Dothideomycetes genomes: a test case for predicting lifestyles and emergence of pathogens.</title>
        <authorList>
            <person name="Haridas S."/>
            <person name="Albert R."/>
            <person name="Binder M."/>
            <person name="Bloem J."/>
            <person name="Labutti K."/>
            <person name="Salamov A."/>
            <person name="Andreopoulos B."/>
            <person name="Baker S."/>
            <person name="Barry K."/>
            <person name="Bills G."/>
            <person name="Bluhm B."/>
            <person name="Cannon C."/>
            <person name="Castanera R."/>
            <person name="Culley D."/>
            <person name="Daum C."/>
            <person name="Ezra D."/>
            <person name="Gonzalez J."/>
            <person name="Henrissat B."/>
            <person name="Kuo A."/>
            <person name="Liang C."/>
            <person name="Lipzen A."/>
            <person name="Lutzoni F."/>
            <person name="Magnuson J."/>
            <person name="Mondo S."/>
            <person name="Nolan M."/>
            <person name="Ohm R."/>
            <person name="Pangilinan J."/>
            <person name="Park H.-J."/>
            <person name="Ramirez L."/>
            <person name="Alfaro M."/>
            <person name="Sun H."/>
            <person name="Tritt A."/>
            <person name="Yoshinaga Y."/>
            <person name="Zwiers L.-H."/>
            <person name="Turgeon B."/>
            <person name="Goodwin S."/>
            <person name="Spatafora J."/>
            <person name="Crous P."/>
            <person name="Grigoriev I."/>
        </authorList>
    </citation>
    <scope>NUCLEOTIDE SEQUENCE</scope>
    <source>
        <strain evidence="9">ATCC 36951</strain>
    </source>
</reference>
<dbReference type="GO" id="GO:0008270">
    <property type="term" value="F:zinc ion binding"/>
    <property type="evidence" value="ECO:0007669"/>
    <property type="project" value="UniProtKB-KW"/>
</dbReference>
<evidence type="ECO:0000313" key="10">
    <source>
        <dbReference type="Proteomes" id="UP000799537"/>
    </source>
</evidence>
<keyword evidence="6" id="KW-0862">Zinc</keyword>
<dbReference type="AlphaFoldDB" id="A0A6A6C638"/>
<evidence type="ECO:0000256" key="1">
    <source>
        <dbReference type="ARBA" id="ARBA00022679"/>
    </source>
</evidence>
<dbReference type="GO" id="GO:0016567">
    <property type="term" value="P:protein ubiquitination"/>
    <property type="evidence" value="ECO:0007669"/>
    <property type="project" value="InterPro"/>
</dbReference>
<evidence type="ECO:0000256" key="6">
    <source>
        <dbReference type="ARBA" id="ARBA00022833"/>
    </source>
</evidence>
<dbReference type="GeneID" id="54561737"/>
<feature type="region of interest" description="Disordered" evidence="7">
    <location>
        <begin position="243"/>
        <end position="304"/>
    </location>
</feature>
<keyword evidence="2" id="KW-0479">Metal-binding</keyword>
<dbReference type="InterPro" id="IPR044066">
    <property type="entry name" value="TRIAD_supradom"/>
</dbReference>
<evidence type="ECO:0000259" key="8">
    <source>
        <dbReference type="PROSITE" id="PS51873"/>
    </source>
</evidence>
<feature type="compositionally biased region" description="Basic and acidic residues" evidence="7">
    <location>
        <begin position="243"/>
        <end position="259"/>
    </location>
</feature>
<keyword evidence="10" id="KW-1185">Reference proteome</keyword>
<feature type="compositionally biased region" description="Polar residues" evidence="7">
    <location>
        <begin position="276"/>
        <end position="285"/>
    </location>
</feature>
<accession>A0A6A6C638</accession>
<evidence type="ECO:0000256" key="5">
    <source>
        <dbReference type="ARBA" id="ARBA00022786"/>
    </source>
</evidence>
<dbReference type="SUPFAM" id="SSF57850">
    <property type="entry name" value="RING/U-box"/>
    <property type="match status" value="1"/>
</dbReference>
<dbReference type="PANTHER" id="PTHR11685">
    <property type="entry name" value="RBR FAMILY RING FINGER AND IBR DOMAIN-CONTAINING"/>
    <property type="match status" value="1"/>
</dbReference>
<name>A0A6A6C638_ZASCE</name>
<dbReference type="RefSeq" id="XP_033663463.1">
    <property type="nucleotide sequence ID" value="XM_033808465.1"/>
</dbReference>
<dbReference type="Proteomes" id="UP000799537">
    <property type="component" value="Unassembled WGS sequence"/>
</dbReference>
<dbReference type="EMBL" id="ML993613">
    <property type="protein sequence ID" value="KAF2162574.1"/>
    <property type="molecule type" value="Genomic_DNA"/>
</dbReference>
<organism evidence="9 10">
    <name type="scientific">Zasmidium cellare ATCC 36951</name>
    <dbReference type="NCBI Taxonomy" id="1080233"/>
    <lineage>
        <taxon>Eukaryota</taxon>
        <taxon>Fungi</taxon>
        <taxon>Dikarya</taxon>
        <taxon>Ascomycota</taxon>
        <taxon>Pezizomycotina</taxon>
        <taxon>Dothideomycetes</taxon>
        <taxon>Dothideomycetidae</taxon>
        <taxon>Mycosphaerellales</taxon>
        <taxon>Mycosphaerellaceae</taxon>
        <taxon>Zasmidium</taxon>
    </lineage>
</organism>
<dbReference type="PROSITE" id="PS51873">
    <property type="entry name" value="TRIAD"/>
    <property type="match status" value="1"/>
</dbReference>